<evidence type="ECO:0000256" key="5">
    <source>
        <dbReference type="RuleBase" id="RU362125"/>
    </source>
</evidence>
<dbReference type="InterPro" id="IPR006091">
    <property type="entry name" value="Acyl-CoA_Oxase/DH_mid-dom"/>
</dbReference>
<dbReference type="InterPro" id="IPR009075">
    <property type="entry name" value="AcylCo_DH/oxidase_C"/>
</dbReference>
<dbReference type="PROSITE" id="PS00073">
    <property type="entry name" value="ACYL_COA_DH_2"/>
    <property type="match status" value="1"/>
</dbReference>
<feature type="domain" description="Acyl-CoA dehydrogenase/oxidase C-terminal" evidence="6">
    <location>
        <begin position="245"/>
        <end position="388"/>
    </location>
</feature>
<dbReference type="RefSeq" id="WP_120789930.1">
    <property type="nucleotide sequence ID" value="NZ_CP032624.1"/>
</dbReference>
<dbReference type="PANTHER" id="PTHR43188">
    <property type="entry name" value="ACYL-COENZYME A OXIDASE"/>
    <property type="match status" value="1"/>
</dbReference>
<keyword evidence="10" id="KW-1185">Reference proteome</keyword>
<dbReference type="GO" id="GO:0006635">
    <property type="term" value="P:fatty acid beta-oxidation"/>
    <property type="evidence" value="ECO:0007669"/>
    <property type="project" value="InterPro"/>
</dbReference>
<dbReference type="Gene3D" id="1.20.140.10">
    <property type="entry name" value="Butyryl-CoA Dehydrogenase, subunit A, domain 3"/>
    <property type="match status" value="1"/>
</dbReference>
<dbReference type="Proteomes" id="UP000275069">
    <property type="component" value="Chromosome"/>
</dbReference>
<dbReference type="KEGG" id="gry:D7I44_13260"/>
<dbReference type="Gene3D" id="1.10.540.10">
    <property type="entry name" value="Acyl-CoA dehydrogenase/oxidase, N-terminal domain"/>
    <property type="match status" value="1"/>
</dbReference>
<dbReference type="Gene3D" id="2.40.110.10">
    <property type="entry name" value="Butyryl-CoA Dehydrogenase, subunit A, domain 2"/>
    <property type="match status" value="1"/>
</dbReference>
<evidence type="ECO:0000259" key="7">
    <source>
        <dbReference type="Pfam" id="PF02770"/>
    </source>
</evidence>
<keyword evidence="4 5" id="KW-0274">FAD</keyword>
<dbReference type="OrthoDB" id="9770681at2"/>
<dbReference type="PANTHER" id="PTHR43188:SF1">
    <property type="entry name" value="ACYL-COA DEHYDROGENASE"/>
    <property type="match status" value="1"/>
</dbReference>
<sequence>MLDVPALDPDVAGVLGGLAPHELAWRDRARDFTAAEVLPHIDEWWEHAHYPAQLLPRLGALDLLRDGVEVEGFPHQSTLAAGLATAELNRGDGSVAAIAGVQGGLALRTIAQFGSPEQQERWLGPLARGEVLCAFALTEPLHGSDSVALEASARRDGDEWVLDGEKKWIGGGASGGLTIVWARISGGEDDGRVRGFLVPQSTAGYAARPITGKLALRSIHQAHIELRGVRVPADAVLPGAHSFRDVTRVLLATRLTVSWAALGHAVACYEASVHYAGVRVQFGKPLAATQLVQSRLARQLAAITQLQTLLVQLAREADAGRLTEQAASVAKLTSTRTARAIAADARDLLGGNGILLENAVARHLADVEALHTFEGTESIQELLIGRAITGVSAF</sequence>
<dbReference type="InterPro" id="IPR037069">
    <property type="entry name" value="AcylCoA_DH/ox_N_sf"/>
</dbReference>
<dbReference type="InterPro" id="IPR009100">
    <property type="entry name" value="AcylCoA_DH/oxidase_NM_dom_sf"/>
</dbReference>
<dbReference type="Pfam" id="PF02770">
    <property type="entry name" value="Acyl-CoA_dh_M"/>
    <property type="match status" value="1"/>
</dbReference>
<keyword evidence="3 5" id="KW-0285">Flavoprotein</keyword>
<feature type="domain" description="Acyl-CoA oxidase/dehydrogenase middle" evidence="7">
    <location>
        <begin position="134"/>
        <end position="228"/>
    </location>
</feature>
<keyword evidence="5" id="KW-0560">Oxidoreductase</keyword>
<dbReference type="GO" id="GO:0050660">
    <property type="term" value="F:flavin adenine dinucleotide binding"/>
    <property type="evidence" value="ECO:0007669"/>
    <property type="project" value="InterPro"/>
</dbReference>
<feature type="domain" description="Acyl-CoA dehydrogenase/oxidase N-terminal" evidence="8">
    <location>
        <begin position="21"/>
        <end position="130"/>
    </location>
</feature>
<evidence type="ECO:0000256" key="3">
    <source>
        <dbReference type="ARBA" id="ARBA00022630"/>
    </source>
</evidence>
<comment type="similarity">
    <text evidence="2 5">Belongs to the acyl-CoA dehydrogenase family.</text>
</comment>
<dbReference type="InterPro" id="IPR046373">
    <property type="entry name" value="Acyl-CoA_Oxase/DH_mid-dom_sf"/>
</dbReference>
<evidence type="ECO:0000256" key="2">
    <source>
        <dbReference type="ARBA" id="ARBA00009347"/>
    </source>
</evidence>
<evidence type="ECO:0000256" key="4">
    <source>
        <dbReference type="ARBA" id="ARBA00022827"/>
    </source>
</evidence>
<dbReference type="InterPro" id="IPR036250">
    <property type="entry name" value="AcylCo_DH-like_C"/>
</dbReference>
<evidence type="ECO:0000313" key="9">
    <source>
        <dbReference type="EMBL" id="AYG04400.1"/>
    </source>
</evidence>
<evidence type="ECO:0000256" key="1">
    <source>
        <dbReference type="ARBA" id="ARBA00001974"/>
    </source>
</evidence>
<dbReference type="InterPro" id="IPR013786">
    <property type="entry name" value="AcylCoA_DH/ox_N"/>
</dbReference>
<evidence type="ECO:0000259" key="8">
    <source>
        <dbReference type="Pfam" id="PF02771"/>
    </source>
</evidence>
<evidence type="ECO:0000259" key="6">
    <source>
        <dbReference type="Pfam" id="PF00441"/>
    </source>
</evidence>
<dbReference type="InterPro" id="IPR045008">
    <property type="entry name" value="ACX4-like"/>
</dbReference>
<protein>
    <submittedName>
        <fullName evidence="9">Acyl-CoA dehydrogenase</fullName>
    </submittedName>
</protein>
<dbReference type="Pfam" id="PF00441">
    <property type="entry name" value="Acyl-CoA_dh_1"/>
    <property type="match status" value="1"/>
</dbReference>
<proteinExistence type="inferred from homology"/>
<dbReference type="SUPFAM" id="SSF47203">
    <property type="entry name" value="Acyl-CoA dehydrogenase C-terminal domain-like"/>
    <property type="match status" value="1"/>
</dbReference>
<dbReference type="InterPro" id="IPR006089">
    <property type="entry name" value="Acyl-CoA_DH_CS"/>
</dbReference>
<comment type="cofactor">
    <cofactor evidence="1 5">
        <name>FAD</name>
        <dbReference type="ChEBI" id="CHEBI:57692"/>
    </cofactor>
</comment>
<gene>
    <name evidence="9" type="ORF">D7I44_13260</name>
</gene>
<evidence type="ECO:0000313" key="10">
    <source>
        <dbReference type="Proteomes" id="UP000275069"/>
    </source>
</evidence>
<dbReference type="AlphaFoldDB" id="A0A387BTK6"/>
<organism evidence="9 10">
    <name type="scientific">Gryllotalpicola protaetiae</name>
    <dbReference type="NCBI Taxonomy" id="2419771"/>
    <lineage>
        <taxon>Bacteria</taxon>
        <taxon>Bacillati</taxon>
        <taxon>Actinomycetota</taxon>
        <taxon>Actinomycetes</taxon>
        <taxon>Micrococcales</taxon>
        <taxon>Microbacteriaceae</taxon>
        <taxon>Gryllotalpicola</taxon>
    </lineage>
</organism>
<dbReference type="Pfam" id="PF02771">
    <property type="entry name" value="Acyl-CoA_dh_N"/>
    <property type="match status" value="1"/>
</dbReference>
<dbReference type="SUPFAM" id="SSF56645">
    <property type="entry name" value="Acyl-CoA dehydrogenase NM domain-like"/>
    <property type="match status" value="1"/>
</dbReference>
<name>A0A387BTK6_9MICO</name>
<dbReference type="EMBL" id="CP032624">
    <property type="protein sequence ID" value="AYG04400.1"/>
    <property type="molecule type" value="Genomic_DNA"/>
</dbReference>
<dbReference type="GO" id="GO:0003995">
    <property type="term" value="F:acyl-CoA dehydrogenase activity"/>
    <property type="evidence" value="ECO:0007669"/>
    <property type="project" value="InterPro"/>
</dbReference>
<accession>A0A387BTK6</accession>
<reference evidence="9 10" key="1">
    <citation type="submission" date="2018-09" db="EMBL/GenBank/DDBJ databases">
        <title>Genome sequencing of strain 2DFW10M-5.</title>
        <authorList>
            <person name="Heo J."/>
            <person name="Kim S.-J."/>
            <person name="Kwon S.-W."/>
        </authorList>
    </citation>
    <scope>NUCLEOTIDE SEQUENCE [LARGE SCALE GENOMIC DNA]</scope>
    <source>
        <strain evidence="9 10">2DFW10M-5</strain>
    </source>
</reference>